<evidence type="ECO:0000256" key="3">
    <source>
        <dbReference type="RuleBase" id="RU363019"/>
    </source>
</evidence>
<dbReference type="InterPro" id="IPR044666">
    <property type="entry name" value="Cyclophilin_A-like"/>
</dbReference>
<evidence type="ECO:0000256" key="2">
    <source>
        <dbReference type="ARBA" id="ARBA00023235"/>
    </source>
</evidence>
<dbReference type="PRINTS" id="PR00153">
    <property type="entry name" value="CSAPPISMRASE"/>
</dbReference>
<proteinExistence type="inferred from homology"/>
<dbReference type="EMBL" id="JBHTHY010000005">
    <property type="protein sequence ID" value="MFD0797373.1"/>
    <property type="molecule type" value="Genomic_DNA"/>
</dbReference>
<dbReference type="Proteomes" id="UP001597012">
    <property type="component" value="Unassembled WGS sequence"/>
</dbReference>
<dbReference type="EC" id="5.2.1.8" evidence="3"/>
<evidence type="ECO:0000313" key="6">
    <source>
        <dbReference type="Proteomes" id="UP001597012"/>
    </source>
</evidence>
<comment type="similarity">
    <text evidence="3">Belongs to the cyclophilin-type PPIase family.</text>
</comment>
<gene>
    <name evidence="5" type="ORF">ACFQZJ_07870</name>
</gene>
<dbReference type="Pfam" id="PF00160">
    <property type="entry name" value="Pro_isomerase"/>
    <property type="match status" value="2"/>
</dbReference>
<feature type="domain" description="PPIase cyclophilin-type" evidence="4">
    <location>
        <begin position="30"/>
        <end position="282"/>
    </location>
</feature>
<comment type="function">
    <text evidence="3">PPIases accelerate the folding of proteins. It catalyzes the cis-trans isomerization of proline imidic peptide bonds in oligopeptides.</text>
</comment>
<dbReference type="InterPro" id="IPR029000">
    <property type="entry name" value="Cyclophilin-like_dom_sf"/>
</dbReference>
<evidence type="ECO:0000313" key="5">
    <source>
        <dbReference type="EMBL" id="MFD0797373.1"/>
    </source>
</evidence>
<evidence type="ECO:0000259" key="4">
    <source>
        <dbReference type="PROSITE" id="PS50072"/>
    </source>
</evidence>
<reference evidence="6" key="1">
    <citation type="journal article" date="2019" name="Int. J. Syst. Evol. Microbiol.">
        <title>The Global Catalogue of Microorganisms (GCM) 10K type strain sequencing project: providing services to taxonomists for standard genome sequencing and annotation.</title>
        <authorList>
            <consortium name="The Broad Institute Genomics Platform"/>
            <consortium name="The Broad Institute Genome Sequencing Center for Infectious Disease"/>
            <person name="Wu L."/>
            <person name="Ma J."/>
        </authorList>
    </citation>
    <scope>NUCLEOTIDE SEQUENCE [LARGE SCALE GENOMIC DNA]</scope>
    <source>
        <strain evidence="6">CCUG 61948</strain>
    </source>
</reference>
<accession>A0ABW3B278</accession>
<dbReference type="CDD" id="cd00317">
    <property type="entry name" value="cyclophilin"/>
    <property type="match status" value="1"/>
</dbReference>
<name>A0ABW3B278_9FLAO</name>
<dbReference type="RefSeq" id="WP_379933650.1">
    <property type="nucleotide sequence ID" value="NZ_JBHTHY010000005.1"/>
</dbReference>
<sequence length="289" mass="32418">MLVLLTFGCGIKMGHWVKKSDLQKDVLLKTALGEIVIRLSDKTPKHRDNFIQLVNQGFYNDIAFHRVIENFLVQTGDPGTRAKPSKVSEIPYTLPAELHPSLFHKRGALNAARMGDDQNPEQASSGTQFTIIQGKIYTDSTLAIAENRINNWLAYNKIINLPAHQPEFMAYSNLLKQLDTLGPSKNDSQNNIAANVALRANLIKTRLDSLAKLELNQMTRYTYPKSHRELYKTMGGAAHLDRNYVVFGAVVQGMEVVDRIAAVQTDSLDKPITDIRILSAKMIARKAYR</sequence>
<dbReference type="Gene3D" id="2.40.100.10">
    <property type="entry name" value="Cyclophilin-like"/>
    <property type="match status" value="2"/>
</dbReference>
<dbReference type="GO" id="GO:0003755">
    <property type="term" value="F:peptidyl-prolyl cis-trans isomerase activity"/>
    <property type="evidence" value="ECO:0007669"/>
    <property type="project" value="UniProtKB-EC"/>
</dbReference>
<keyword evidence="6" id="KW-1185">Reference proteome</keyword>
<dbReference type="PANTHER" id="PTHR45625:SF4">
    <property type="entry name" value="PEPTIDYLPROLYL ISOMERASE DOMAIN AND WD REPEAT-CONTAINING PROTEIN 1"/>
    <property type="match status" value="1"/>
</dbReference>
<keyword evidence="2 3" id="KW-0413">Isomerase</keyword>
<dbReference type="SUPFAM" id="SSF50891">
    <property type="entry name" value="Cyclophilin-like"/>
    <property type="match status" value="1"/>
</dbReference>
<dbReference type="PANTHER" id="PTHR45625">
    <property type="entry name" value="PEPTIDYL-PROLYL CIS-TRANS ISOMERASE-RELATED"/>
    <property type="match status" value="1"/>
</dbReference>
<dbReference type="InterPro" id="IPR002130">
    <property type="entry name" value="Cyclophilin-type_PPIase_dom"/>
</dbReference>
<dbReference type="PROSITE" id="PS50072">
    <property type="entry name" value="CSA_PPIASE_2"/>
    <property type="match status" value="1"/>
</dbReference>
<comment type="caution">
    <text evidence="5">The sequence shown here is derived from an EMBL/GenBank/DDBJ whole genome shotgun (WGS) entry which is preliminary data.</text>
</comment>
<keyword evidence="1 3" id="KW-0697">Rotamase</keyword>
<comment type="catalytic activity">
    <reaction evidence="3">
        <text>[protein]-peptidylproline (omega=180) = [protein]-peptidylproline (omega=0)</text>
        <dbReference type="Rhea" id="RHEA:16237"/>
        <dbReference type="Rhea" id="RHEA-COMP:10747"/>
        <dbReference type="Rhea" id="RHEA-COMP:10748"/>
        <dbReference type="ChEBI" id="CHEBI:83833"/>
        <dbReference type="ChEBI" id="CHEBI:83834"/>
        <dbReference type="EC" id="5.2.1.8"/>
    </reaction>
</comment>
<evidence type="ECO:0000256" key="1">
    <source>
        <dbReference type="ARBA" id="ARBA00023110"/>
    </source>
</evidence>
<protein>
    <recommendedName>
        <fullName evidence="3">Peptidyl-prolyl cis-trans isomerase</fullName>
        <shortName evidence="3">PPIase</shortName>
        <ecNumber evidence="3">5.2.1.8</ecNumber>
    </recommendedName>
</protein>
<organism evidence="5 6">
    <name type="scientific">Maribacter chungangensis</name>
    <dbReference type="NCBI Taxonomy" id="1069117"/>
    <lineage>
        <taxon>Bacteria</taxon>
        <taxon>Pseudomonadati</taxon>
        <taxon>Bacteroidota</taxon>
        <taxon>Flavobacteriia</taxon>
        <taxon>Flavobacteriales</taxon>
        <taxon>Flavobacteriaceae</taxon>
        <taxon>Maribacter</taxon>
    </lineage>
</organism>